<accession>A0A8B6GCS6</accession>
<keyword evidence="1" id="KW-0732">Signal</keyword>
<reference evidence="2" key="1">
    <citation type="submission" date="2018-11" db="EMBL/GenBank/DDBJ databases">
        <authorList>
            <person name="Alioto T."/>
            <person name="Alioto T."/>
        </authorList>
    </citation>
    <scope>NUCLEOTIDE SEQUENCE</scope>
</reference>
<organism evidence="2 3">
    <name type="scientific">Mytilus galloprovincialis</name>
    <name type="common">Mediterranean mussel</name>
    <dbReference type="NCBI Taxonomy" id="29158"/>
    <lineage>
        <taxon>Eukaryota</taxon>
        <taxon>Metazoa</taxon>
        <taxon>Spiralia</taxon>
        <taxon>Lophotrochozoa</taxon>
        <taxon>Mollusca</taxon>
        <taxon>Bivalvia</taxon>
        <taxon>Autobranchia</taxon>
        <taxon>Pteriomorphia</taxon>
        <taxon>Mytilida</taxon>
        <taxon>Mytiloidea</taxon>
        <taxon>Mytilidae</taxon>
        <taxon>Mytilinae</taxon>
        <taxon>Mytilus</taxon>
    </lineage>
</organism>
<proteinExistence type="predicted"/>
<dbReference type="AlphaFoldDB" id="A0A8B6GCS6"/>
<dbReference type="OrthoDB" id="6055787at2759"/>
<keyword evidence="3" id="KW-1185">Reference proteome</keyword>
<sequence length="132" mass="15007">MASLTFPVLVLAAVCIFHTETGDAKAVVQHREKRAPNFLAYPRLGRAMDQHSTRSKQNFFHWPRSGKRGDAEMCCDGLIAYMNDDDIFNTVCNAPQCCDGYEEKIKRPHNSKNIFFVCVRSEYDESQGKLEA</sequence>
<feature type="signal peptide" evidence="1">
    <location>
        <begin position="1"/>
        <end position="24"/>
    </location>
</feature>
<name>A0A8B6GCS6_MYTGA</name>
<protein>
    <submittedName>
        <fullName evidence="2">Uncharacterized protein</fullName>
    </submittedName>
</protein>
<feature type="chain" id="PRO_5032567717" evidence="1">
    <location>
        <begin position="25"/>
        <end position="132"/>
    </location>
</feature>
<evidence type="ECO:0000313" key="2">
    <source>
        <dbReference type="EMBL" id="VDI62398.1"/>
    </source>
</evidence>
<dbReference type="EMBL" id="UYJE01008248">
    <property type="protein sequence ID" value="VDI62398.1"/>
    <property type="molecule type" value="Genomic_DNA"/>
</dbReference>
<evidence type="ECO:0000256" key="1">
    <source>
        <dbReference type="SAM" id="SignalP"/>
    </source>
</evidence>
<dbReference type="Proteomes" id="UP000596742">
    <property type="component" value="Unassembled WGS sequence"/>
</dbReference>
<evidence type="ECO:0000313" key="3">
    <source>
        <dbReference type="Proteomes" id="UP000596742"/>
    </source>
</evidence>
<gene>
    <name evidence="2" type="ORF">MGAL_10B024340</name>
</gene>
<comment type="caution">
    <text evidence="2">The sequence shown here is derived from an EMBL/GenBank/DDBJ whole genome shotgun (WGS) entry which is preliminary data.</text>
</comment>